<sequence>ELERLQRGWNAPIYAFFNPDPQIEYFNGRRAHVFSCVAKSCKAKGKSPRCVNRFVDTADASSTSNLRKHAKNCWSEVVVKGADETKDVKLARAIVAKSGLANASITAMFERAKGKGVVTYSHTQHTKTETKAEIVRWVAENMRPFKIVKDRGFQSLMKTGRPGYYIPSPATVSRDVKKVFVQCRQRIAKMLQVSQLSNNK</sequence>
<proteinExistence type="predicted"/>
<evidence type="ECO:0000256" key="3">
    <source>
        <dbReference type="ARBA" id="ARBA00022771"/>
    </source>
</evidence>
<dbReference type="PANTHER" id="PTHR46481">
    <property type="entry name" value="ZINC FINGER BED DOMAIN-CONTAINING PROTEIN 4"/>
    <property type="match status" value="1"/>
</dbReference>
<feature type="non-terminal residue" evidence="6">
    <location>
        <position position="200"/>
    </location>
</feature>
<organism evidence="6 7">
    <name type="scientific">Hebeloma cylindrosporum</name>
    <dbReference type="NCBI Taxonomy" id="76867"/>
    <lineage>
        <taxon>Eukaryota</taxon>
        <taxon>Fungi</taxon>
        <taxon>Dikarya</taxon>
        <taxon>Basidiomycota</taxon>
        <taxon>Agaricomycotina</taxon>
        <taxon>Agaricomycetes</taxon>
        <taxon>Agaricomycetidae</taxon>
        <taxon>Agaricales</taxon>
        <taxon>Agaricineae</taxon>
        <taxon>Hymenogastraceae</taxon>
        <taxon>Hebeloma</taxon>
    </lineage>
</organism>
<keyword evidence="5" id="KW-0539">Nucleus</keyword>
<keyword evidence="7" id="KW-1185">Reference proteome</keyword>
<evidence type="ECO:0000256" key="4">
    <source>
        <dbReference type="ARBA" id="ARBA00022833"/>
    </source>
</evidence>
<reference evidence="6 7" key="1">
    <citation type="submission" date="2014-04" db="EMBL/GenBank/DDBJ databases">
        <authorList>
            <consortium name="DOE Joint Genome Institute"/>
            <person name="Kuo A."/>
            <person name="Gay G."/>
            <person name="Dore J."/>
            <person name="Kohler A."/>
            <person name="Nagy L.G."/>
            <person name="Floudas D."/>
            <person name="Copeland A."/>
            <person name="Barry K.W."/>
            <person name="Cichocki N."/>
            <person name="Veneault-Fourrey C."/>
            <person name="LaButti K."/>
            <person name="Lindquist E.A."/>
            <person name="Lipzen A."/>
            <person name="Lundell T."/>
            <person name="Morin E."/>
            <person name="Murat C."/>
            <person name="Sun H."/>
            <person name="Tunlid A."/>
            <person name="Henrissat B."/>
            <person name="Grigoriev I.V."/>
            <person name="Hibbett D.S."/>
            <person name="Martin F."/>
            <person name="Nordberg H.P."/>
            <person name="Cantor M.N."/>
            <person name="Hua S.X."/>
        </authorList>
    </citation>
    <scope>NUCLEOTIDE SEQUENCE [LARGE SCALE GENOMIC DNA]</scope>
    <source>
        <strain evidence="7">h7</strain>
    </source>
</reference>
<dbReference type="HOGENOM" id="CLU_087375_0_0_1"/>
<dbReference type="STRING" id="686832.A0A0C2Y4V5"/>
<keyword evidence="4" id="KW-0862">Zinc</keyword>
<keyword evidence="2" id="KW-0479">Metal-binding</keyword>
<keyword evidence="3" id="KW-0863">Zinc-finger</keyword>
<gene>
    <name evidence="6" type="ORF">M413DRAFT_78635</name>
</gene>
<comment type="subcellular location">
    <subcellularLocation>
        <location evidence="1">Nucleus</location>
    </subcellularLocation>
</comment>
<evidence type="ECO:0000313" key="6">
    <source>
        <dbReference type="EMBL" id="KIM36077.1"/>
    </source>
</evidence>
<evidence type="ECO:0000256" key="1">
    <source>
        <dbReference type="ARBA" id="ARBA00004123"/>
    </source>
</evidence>
<evidence type="ECO:0000313" key="7">
    <source>
        <dbReference type="Proteomes" id="UP000053424"/>
    </source>
</evidence>
<evidence type="ECO:0000256" key="2">
    <source>
        <dbReference type="ARBA" id="ARBA00022723"/>
    </source>
</evidence>
<dbReference type="SUPFAM" id="SSF140996">
    <property type="entry name" value="Hermes dimerisation domain"/>
    <property type="match status" value="1"/>
</dbReference>
<reference evidence="7" key="2">
    <citation type="submission" date="2015-01" db="EMBL/GenBank/DDBJ databases">
        <title>Evolutionary Origins and Diversification of the Mycorrhizal Mutualists.</title>
        <authorList>
            <consortium name="DOE Joint Genome Institute"/>
            <consortium name="Mycorrhizal Genomics Consortium"/>
            <person name="Kohler A."/>
            <person name="Kuo A."/>
            <person name="Nagy L.G."/>
            <person name="Floudas D."/>
            <person name="Copeland A."/>
            <person name="Barry K.W."/>
            <person name="Cichocki N."/>
            <person name="Veneault-Fourrey C."/>
            <person name="LaButti K."/>
            <person name="Lindquist E.A."/>
            <person name="Lipzen A."/>
            <person name="Lundell T."/>
            <person name="Morin E."/>
            <person name="Murat C."/>
            <person name="Riley R."/>
            <person name="Ohm R."/>
            <person name="Sun H."/>
            <person name="Tunlid A."/>
            <person name="Henrissat B."/>
            <person name="Grigoriev I.V."/>
            <person name="Hibbett D.S."/>
            <person name="Martin F."/>
        </authorList>
    </citation>
    <scope>NUCLEOTIDE SEQUENCE [LARGE SCALE GENOMIC DNA]</scope>
    <source>
        <strain evidence="7">h7</strain>
    </source>
</reference>
<dbReference type="EMBL" id="KN831809">
    <property type="protein sequence ID" value="KIM36077.1"/>
    <property type="molecule type" value="Genomic_DNA"/>
</dbReference>
<dbReference type="Gene3D" id="1.10.10.1070">
    <property type="entry name" value="Zinc finger, BED domain-containing"/>
    <property type="match status" value="1"/>
</dbReference>
<dbReference type="InterPro" id="IPR052035">
    <property type="entry name" value="ZnF_BED_domain_contain"/>
</dbReference>
<protein>
    <submittedName>
        <fullName evidence="6">Uncharacterized protein</fullName>
    </submittedName>
</protein>
<dbReference type="GO" id="GO:0008270">
    <property type="term" value="F:zinc ion binding"/>
    <property type="evidence" value="ECO:0007669"/>
    <property type="project" value="UniProtKB-KW"/>
</dbReference>
<dbReference type="AlphaFoldDB" id="A0A0C2Y4V5"/>
<dbReference type="PANTHER" id="PTHR46481:SF10">
    <property type="entry name" value="ZINC FINGER BED DOMAIN-CONTAINING PROTEIN 39"/>
    <property type="match status" value="1"/>
</dbReference>
<dbReference type="OrthoDB" id="2677917at2759"/>
<evidence type="ECO:0000256" key="5">
    <source>
        <dbReference type="ARBA" id="ARBA00023242"/>
    </source>
</evidence>
<dbReference type="GO" id="GO:0005634">
    <property type="term" value="C:nucleus"/>
    <property type="evidence" value="ECO:0007669"/>
    <property type="project" value="UniProtKB-SubCell"/>
</dbReference>
<name>A0A0C2Y4V5_HEBCY</name>
<accession>A0A0C2Y4V5</accession>
<dbReference type="Proteomes" id="UP000053424">
    <property type="component" value="Unassembled WGS sequence"/>
</dbReference>